<sequence>MAGVSLALAGSLALARELGARPGKMAIAIGVLVGVTGFLGSVTQLARDRFAEVATWKRVAFSAGIGCVFVVTVFVLLRYQAPPPPLYRLTGPQDVAVVGFKDQGSGQDRRILNDVSASFTHDLGKNLPAGTAARDYAKEFALPLTELLHHDHPHLDARTRTFVDQSNAAIAVGGIVQGGPAGQVSVRPAVYVRPDHVTDAPEIAGWYTGSPINTVDGLASAHSRAALVADLVTQARRLAQFTDALDAWQAGESAQAERTLARLLPGGRKASALDSGSGFVSPDLVHLFRGHALEQAALNGQAVANSALEAARAEYQAIPADSPIRLRAQLSLAGNTYERALGPEASCAPGTVRAADMAAASSTLRRLAADTTFTRIGRLKATVNLAQVEYCRLTAGLTSDAGTVDRAVRRVREAPPGVGVRGLQAIAISIAAQREYGRGKVAAAISEIRQALALEAHFTTRAQWQTFLAYWSLDRCDLATGAQAARDSLRELHNAVLAGTATQKAYEASRQYLDQLLSDARASCGSRSPS</sequence>
<feature type="transmembrane region" description="Helical" evidence="1">
    <location>
        <begin position="59"/>
        <end position="79"/>
    </location>
</feature>
<evidence type="ECO:0000256" key="1">
    <source>
        <dbReference type="SAM" id="Phobius"/>
    </source>
</evidence>
<organism evidence="2 3">
    <name type="scientific">Streptomyces turgidiscabies</name>
    <dbReference type="NCBI Taxonomy" id="85558"/>
    <lineage>
        <taxon>Bacteria</taxon>
        <taxon>Bacillati</taxon>
        <taxon>Actinomycetota</taxon>
        <taxon>Actinomycetes</taxon>
        <taxon>Kitasatosporales</taxon>
        <taxon>Streptomycetaceae</taxon>
        <taxon>Streptomyces</taxon>
    </lineage>
</organism>
<evidence type="ECO:0000313" key="3">
    <source>
        <dbReference type="Proteomes" id="UP001223072"/>
    </source>
</evidence>
<keyword evidence="1" id="KW-0812">Transmembrane</keyword>
<gene>
    <name evidence="2" type="ORF">QFZ49_007283</name>
</gene>
<dbReference type="Proteomes" id="UP001223072">
    <property type="component" value="Unassembled WGS sequence"/>
</dbReference>
<keyword evidence="1" id="KW-1133">Transmembrane helix</keyword>
<proteinExistence type="predicted"/>
<evidence type="ECO:0000313" key="2">
    <source>
        <dbReference type="EMBL" id="MDQ0937308.1"/>
    </source>
</evidence>
<protein>
    <submittedName>
        <fullName evidence="2">Uncharacterized protein</fullName>
    </submittedName>
</protein>
<dbReference type="EMBL" id="JAUSZS010000008">
    <property type="protein sequence ID" value="MDQ0937308.1"/>
    <property type="molecule type" value="Genomic_DNA"/>
</dbReference>
<comment type="caution">
    <text evidence="2">The sequence shown here is derived from an EMBL/GenBank/DDBJ whole genome shotgun (WGS) entry which is preliminary data.</text>
</comment>
<accession>A0ABU0RZR8</accession>
<reference evidence="2 3" key="1">
    <citation type="submission" date="2023-07" db="EMBL/GenBank/DDBJ databases">
        <title>Comparative genomics of wheat-associated soil bacteria to identify genetic determinants of phenazine resistance.</title>
        <authorList>
            <person name="Mouncey N."/>
        </authorList>
    </citation>
    <scope>NUCLEOTIDE SEQUENCE [LARGE SCALE GENOMIC DNA]</scope>
    <source>
        <strain evidence="2 3">W2I16</strain>
    </source>
</reference>
<name>A0ABU0RZR8_9ACTN</name>
<dbReference type="RefSeq" id="WP_307630578.1">
    <property type="nucleotide sequence ID" value="NZ_JAUSZS010000008.1"/>
</dbReference>
<keyword evidence="3" id="KW-1185">Reference proteome</keyword>
<feature type="transmembrane region" description="Helical" evidence="1">
    <location>
        <begin position="25"/>
        <end position="47"/>
    </location>
</feature>
<keyword evidence="1" id="KW-0472">Membrane</keyword>